<sequence length="863" mass="95077">MVCSKTHLKDGDLKTQPKQSSPQLSYEALRKEEKPPSILNCFNLSNCVVQSSDIIEMTPESTGNTMQEENVGFDGQQDPILTIPNDLSRVQVDQSQNVTLGNFLKRPVQIATQTWTVGSTLDQLVDNFDPWHLYFNHAPIRRKLDNYYLVRCNLHLKFVVNASPFFYGCTLASYQPLTNFAPGFTPTGTAGQERTAYTQRPHIWIYPQDSQGGEMVLPFLYYKNWLDATSAVDLTNMGTLSFQSFGSLANANGATGDIEIIVYAWAEDIEVAGPTVALAVQARDEYQDDGVVSKPASAIARATSMLSSVPVIGPFATATSHAAEAVSKIASLFGYTNTPVIDDIHQFQPAPFPNLASTDIGMPIDKLTLDAKNELSIDPSIAGSTPQDELIISNFCAREAWIFENTWTSADTLNTGLFYAKVSPALYTTDAVGPTSILWNTPMSHVSDMFEYWRGDIIFRFKFICSKYHRGRVRINWDPHGDIGTAGDYTTETYTKIVDITDETDVEFRVPYTQALAYLRILPGKTKHFAAASTSTTNGTYFNGVITVRVLNRQTSPITSADIRMLVFVKGADNLEFAAPKEIDTSYSPYSVQSYDSRMDIDNTMHNMGVKPSSADPNINLVYFGESIVSLRQLMRRQSLYKRLVAAAGSAIDTIYLTTFKLARLPLYPGFDVNGIDSAIGVVSGLPEPYNYTNWLPITWVGQCFVGVRGSVLYSVNANGQQNSKTVIRAREFGTHNSSNAALSQSYGGNGALKQSIRISQLAGNSGMTMTNQETQAGITAMLPMYTNVKFIVNSPSTRSVGNDIDGSLHDAMRVQTLYQTETNSFNDTFVDLYCAAGTDMSFVFFINVPAVNIYNSVPTPLP</sequence>
<organism evidence="8 9">
    <name type="scientific">Marine RNA virus JP-B</name>
    <dbReference type="NCBI Taxonomy" id="439016"/>
    <lineage>
        <taxon>Viruses</taxon>
        <taxon>Riboviria</taxon>
        <taxon>Orthornavirae</taxon>
        <taxon>Pisuviricota</taxon>
        <taxon>Pisoniviricetes</taxon>
        <taxon>Picornavirales</taxon>
        <taxon>Marnaviridae</taxon>
        <taxon>Locarnavirus</taxon>
        <taxon>Locarnavirus jerichoensis</taxon>
        <taxon>Jericarnavirus B</taxon>
    </lineage>
</organism>
<dbReference type="GeneID" id="10973904"/>
<dbReference type="GO" id="GO:0019028">
    <property type="term" value="C:viral capsid"/>
    <property type="evidence" value="ECO:0007669"/>
    <property type="project" value="UniProtKB-KW"/>
</dbReference>
<evidence type="ECO:0000313" key="8">
    <source>
        <dbReference type="EMBL" id="ABQ50602.1"/>
    </source>
</evidence>
<feature type="domain" description="Dicistrovirus capsid-polyprotein C-terminal" evidence="6">
    <location>
        <begin position="617"/>
        <end position="852"/>
    </location>
</feature>
<feature type="domain" description="Picornavirus capsid" evidence="5">
    <location>
        <begin position="131"/>
        <end position="224"/>
    </location>
</feature>
<proteinExistence type="predicted"/>
<evidence type="ECO:0000313" key="9">
    <source>
        <dbReference type="Proteomes" id="UP000296574"/>
    </source>
</evidence>
<evidence type="ECO:0008006" key="10">
    <source>
        <dbReference type="Google" id="ProtNLM"/>
    </source>
</evidence>
<dbReference type="InterPro" id="IPR024343">
    <property type="entry name" value="VP4_dicistrovir"/>
</dbReference>
<dbReference type="Gene3D" id="2.60.120.20">
    <property type="match status" value="3"/>
</dbReference>
<keyword evidence="9" id="KW-1185">Reference proteome</keyword>
<dbReference type="Pfam" id="PF00073">
    <property type="entry name" value="Rhv"/>
    <property type="match status" value="1"/>
</dbReference>
<dbReference type="InterPro" id="IPR033703">
    <property type="entry name" value="Rhv-like"/>
</dbReference>
<dbReference type="KEGG" id="vg:10973904"/>
<dbReference type="Pfam" id="PF08762">
    <property type="entry name" value="CRPV_capsid"/>
    <property type="match status" value="1"/>
</dbReference>
<evidence type="ECO:0000259" key="5">
    <source>
        <dbReference type="Pfam" id="PF00073"/>
    </source>
</evidence>
<evidence type="ECO:0000256" key="4">
    <source>
        <dbReference type="SAM" id="MobiDB-lite"/>
    </source>
</evidence>
<dbReference type="SUPFAM" id="SSF88633">
    <property type="entry name" value="Positive stranded ssRNA viruses"/>
    <property type="match status" value="3"/>
</dbReference>
<accession>A7KCA3</accession>
<evidence type="ECO:0000256" key="3">
    <source>
        <dbReference type="ARBA" id="ARBA00022844"/>
    </source>
</evidence>
<dbReference type="InterPro" id="IPR029053">
    <property type="entry name" value="Viral_coat"/>
</dbReference>
<keyword evidence="3" id="KW-0946">Virion</keyword>
<feature type="domain" description="Capsid protein VP4 dicistrovirus" evidence="7">
    <location>
        <begin position="288"/>
        <end position="335"/>
    </location>
</feature>
<keyword evidence="2" id="KW-0167">Capsid protein</keyword>
<evidence type="ECO:0000256" key="1">
    <source>
        <dbReference type="ARBA" id="ARBA00004328"/>
    </source>
</evidence>
<feature type="region of interest" description="Disordered" evidence="4">
    <location>
        <begin position="1"/>
        <end position="23"/>
    </location>
</feature>
<dbReference type="GO" id="GO:0005198">
    <property type="term" value="F:structural molecule activity"/>
    <property type="evidence" value="ECO:0007669"/>
    <property type="project" value="InterPro"/>
</dbReference>
<evidence type="ECO:0000259" key="7">
    <source>
        <dbReference type="Pfam" id="PF11492"/>
    </source>
</evidence>
<dbReference type="InterPro" id="IPR014872">
    <property type="entry name" value="Dicistrovirus_capsid-polyPr_C"/>
</dbReference>
<dbReference type="EMBL" id="EF198242">
    <property type="protein sequence ID" value="ABQ50602.1"/>
    <property type="molecule type" value="Genomic_RNA"/>
</dbReference>
<dbReference type="Proteomes" id="UP000296574">
    <property type="component" value="Segment"/>
</dbReference>
<dbReference type="InterPro" id="IPR001676">
    <property type="entry name" value="Picornavirus_capsid"/>
</dbReference>
<dbReference type="RefSeq" id="YP_001429584.1">
    <property type="nucleotide sequence ID" value="NC_009758.1"/>
</dbReference>
<evidence type="ECO:0000256" key="2">
    <source>
        <dbReference type="ARBA" id="ARBA00022561"/>
    </source>
</evidence>
<comment type="subcellular location">
    <subcellularLocation>
        <location evidence="1">Virion</location>
    </subcellularLocation>
</comment>
<dbReference type="CDD" id="cd00205">
    <property type="entry name" value="rhv_like"/>
    <property type="match status" value="2"/>
</dbReference>
<name>A7KCA3_9VIRU</name>
<dbReference type="OrthoDB" id="3185at10239"/>
<protein>
    <recommendedName>
        <fullName evidence="10">Structural polyprotein</fullName>
    </recommendedName>
</protein>
<evidence type="ECO:0000259" key="6">
    <source>
        <dbReference type="Pfam" id="PF08762"/>
    </source>
</evidence>
<reference evidence="8 9" key="1">
    <citation type="journal article" date="2007" name="Virol. J.">
        <title>The complete genomes of three viruses assembled from shotgun libraries of marine RNA virus communities.</title>
        <authorList>
            <person name="Culley A.I."/>
            <person name="Lang A.S."/>
            <person name="Suttle C.A."/>
        </authorList>
    </citation>
    <scope>NUCLEOTIDE SEQUENCE [LARGE SCALE GENOMIC DNA]</scope>
</reference>
<dbReference type="Pfam" id="PF11492">
    <property type="entry name" value="Dicistro_VP4"/>
    <property type="match status" value="1"/>
</dbReference>